<dbReference type="PANTHER" id="PTHR44191">
    <property type="entry name" value="TRANSCRIPTION FACTOR KUA1"/>
    <property type="match status" value="1"/>
</dbReference>
<evidence type="ECO:0000259" key="8">
    <source>
        <dbReference type="PROSITE" id="PS51293"/>
    </source>
</evidence>
<evidence type="ECO:0000256" key="6">
    <source>
        <dbReference type="SAM" id="MobiDB-lite"/>
    </source>
</evidence>
<evidence type="ECO:0000256" key="1">
    <source>
        <dbReference type="ARBA" id="ARBA00004123"/>
    </source>
</evidence>
<keyword evidence="4" id="KW-0804">Transcription</keyword>
<dbReference type="GO" id="GO:0005634">
    <property type="term" value="C:nucleus"/>
    <property type="evidence" value="ECO:0007669"/>
    <property type="project" value="UniProtKB-SubCell"/>
</dbReference>
<dbReference type="GO" id="GO:0003677">
    <property type="term" value="F:DNA binding"/>
    <property type="evidence" value="ECO:0007669"/>
    <property type="project" value="UniProtKB-KW"/>
</dbReference>
<dbReference type="InterPro" id="IPR006447">
    <property type="entry name" value="Myb_dom_plants"/>
</dbReference>
<reference evidence="10" key="1">
    <citation type="submission" date="2020-06" db="EMBL/GenBank/DDBJ databases">
        <authorList>
            <person name="Li T."/>
            <person name="Hu X."/>
            <person name="Zhang T."/>
            <person name="Song X."/>
            <person name="Zhang H."/>
            <person name="Dai N."/>
            <person name="Sheng W."/>
            <person name="Hou X."/>
            <person name="Wei L."/>
        </authorList>
    </citation>
    <scope>NUCLEOTIDE SEQUENCE</scope>
    <source>
        <strain evidence="10">K16</strain>
        <tissue evidence="10">Leaf</tissue>
    </source>
</reference>
<evidence type="ECO:0000259" key="9">
    <source>
        <dbReference type="PROSITE" id="PS51294"/>
    </source>
</evidence>
<feature type="domain" description="SANT" evidence="8">
    <location>
        <begin position="89"/>
        <end position="142"/>
    </location>
</feature>
<keyword evidence="5" id="KW-0539">Nucleus</keyword>
<dbReference type="InterPro" id="IPR009057">
    <property type="entry name" value="Homeodomain-like_sf"/>
</dbReference>
<accession>A0AAE1X154</accession>
<evidence type="ECO:0000256" key="2">
    <source>
        <dbReference type="ARBA" id="ARBA00023015"/>
    </source>
</evidence>
<dbReference type="FunFam" id="1.10.10.60:FF:000009">
    <property type="entry name" value="transcription factor MYB1R1"/>
    <property type="match status" value="1"/>
</dbReference>
<dbReference type="InterPro" id="IPR001005">
    <property type="entry name" value="SANT/Myb"/>
</dbReference>
<feature type="domain" description="HTH myb-type" evidence="9">
    <location>
        <begin position="86"/>
        <end position="142"/>
    </location>
</feature>
<dbReference type="InterPro" id="IPR017930">
    <property type="entry name" value="Myb_dom"/>
</dbReference>
<dbReference type="SMART" id="SM00717">
    <property type="entry name" value="SANT"/>
    <property type="match status" value="1"/>
</dbReference>
<dbReference type="EMBL" id="JACGWL010000005">
    <property type="protein sequence ID" value="KAK4402882.1"/>
    <property type="molecule type" value="Genomic_DNA"/>
</dbReference>
<feature type="region of interest" description="Disordered" evidence="6">
    <location>
        <begin position="254"/>
        <end position="326"/>
    </location>
</feature>
<name>A0AAE1X154_9LAMI</name>
<feature type="region of interest" description="Disordered" evidence="6">
    <location>
        <begin position="1"/>
        <end position="27"/>
    </location>
</feature>
<keyword evidence="3" id="KW-0238">DNA-binding</keyword>
<dbReference type="Pfam" id="PF00249">
    <property type="entry name" value="Myb_DNA-binding"/>
    <property type="match status" value="1"/>
</dbReference>
<keyword evidence="2" id="KW-0805">Transcription regulation</keyword>
<dbReference type="GO" id="GO:0009739">
    <property type="term" value="P:response to gibberellin"/>
    <property type="evidence" value="ECO:0007669"/>
    <property type="project" value="TreeGrafter"/>
</dbReference>
<evidence type="ECO:0000259" key="7">
    <source>
        <dbReference type="PROSITE" id="PS50090"/>
    </source>
</evidence>
<dbReference type="PROSITE" id="PS51293">
    <property type="entry name" value="SANT"/>
    <property type="match status" value="1"/>
</dbReference>
<dbReference type="PANTHER" id="PTHR44191:SF64">
    <property type="entry name" value="TRANSCRIPTION FACTOR MYB1R1"/>
    <property type="match status" value="1"/>
</dbReference>
<evidence type="ECO:0000256" key="3">
    <source>
        <dbReference type="ARBA" id="ARBA00023125"/>
    </source>
</evidence>
<evidence type="ECO:0000313" key="10">
    <source>
        <dbReference type="EMBL" id="KAK4402882.1"/>
    </source>
</evidence>
<keyword evidence="11" id="KW-1185">Reference proteome</keyword>
<dbReference type="InterPro" id="IPR017884">
    <property type="entry name" value="SANT_dom"/>
</dbReference>
<feature type="compositionally biased region" description="Pro residues" evidence="6">
    <location>
        <begin position="273"/>
        <end position="293"/>
    </location>
</feature>
<feature type="compositionally biased region" description="Low complexity" evidence="6">
    <location>
        <begin position="257"/>
        <end position="272"/>
    </location>
</feature>
<dbReference type="Proteomes" id="UP001289374">
    <property type="component" value="Unassembled WGS sequence"/>
</dbReference>
<comment type="subcellular location">
    <subcellularLocation>
        <location evidence="1">Nucleus</location>
    </subcellularLocation>
</comment>
<dbReference type="GO" id="GO:0006355">
    <property type="term" value="P:regulation of DNA-templated transcription"/>
    <property type="evidence" value="ECO:0007669"/>
    <property type="project" value="UniProtKB-ARBA"/>
</dbReference>
<dbReference type="NCBIfam" id="TIGR01557">
    <property type="entry name" value="myb_SHAQKYF"/>
    <property type="match status" value="1"/>
</dbReference>
<organism evidence="10 11">
    <name type="scientific">Sesamum angolense</name>
    <dbReference type="NCBI Taxonomy" id="2727404"/>
    <lineage>
        <taxon>Eukaryota</taxon>
        <taxon>Viridiplantae</taxon>
        <taxon>Streptophyta</taxon>
        <taxon>Embryophyta</taxon>
        <taxon>Tracheophyta</taxon>
        <taxon>Spermatophyta</taxon>
        <taxon>Magnoliopsida</taxon>
        <taxon>eudicotyledons</taxon>
        <taxon>Gunneridae</taxon>
        <taxon>Pentapetalae</taxon>
        <taxon>asterids</taxon>
        <taxon>lamiids</taxon>
        <taxon>Lamiales</taxon>
        <taxon>Pedaliaceae</taxon>
        <taxon>Sesamum</taxon>
    </lineage>
</organism>
<dbReference type="PROSITE" id="PS50090">
    <property type="entry name" value="MYB_LIKE"/>
    <property type="match status" value="1"/>
</dbReference>
<dbReference type="SUPFAM" id="SSF46689">
    <property type="entry name" value="Homeodomain-like"/>
    <property type="match status" value="1"/>
</dbReference>
<comment type="caution">
    <text evidence="10">The sequence shown here is derived from an EMBL/GenBank/DDBJ whole genome shotgun (WGS) entry which is preliminary data.</text>
</comment>
<dbReference type="PROSITE" id="PS51294">
    <property type="entry name" value="HTH_MYB"/>
    <property type="match status" value="1"/>
</dbReference>
<feature type="region of interest" description="Disordered" evidence="6">
    <location>
        <begin position="59"/>
        <end position="92"/>
    </location>
</feature>
<dbReference type="GO" id="GO:0009723">
    <property type="term" value="P:response to ethylene"/>
    <property type="evidence" value="ECO:0007669"/>
    <property type="project" value="TreeGrafter"/>
</dbReference>
<reference evidence="10" key="2">
    <citation type="journal article" date="2024" name="Plant">
        <title>Genomic evolution and insights into agronomic trait innovations of Sesamum species.</title>
        <authorList>
            <person name="Miao H."/>
            <person name="Wang L."/>
            <person name="Qu L."/>
            <person name="Liu H."/>
            <person name="Sun Y."/>
            <person name="Le M."/>
            <person name="Wang Q."/>
            <person name="Wei S."/>
            <person name="Zheng Y."/>
            <person name="Lin W."/>
            <person name="Duan Y."/>
            <person name="Cao H."/>
            <person name="Xiong S."/>
            <person name="Wang X."/>
            <person name="Wei L."/>
            <person name="Li C."/>
            <person name="Ma Q."/>
            <person name="Ju M."/>
            <person name="Zhao R."/>
            <person name="Li G."/>
            <person name="Mu C."/>
            <person name="Tian Q."/>
            <person name="Mei H."/>
            <person name="Zhang T."/>
            <person name="Gao T."/>
            <person name="Zhang H."/>
        </authorList>
    </citation>
    <scope>NUCLEOTIDE SEQUENCE</scope>
    <source>
        <strain evidence="10">K16</strain>
    </source>
</reference>
<evidence type="ECO:0000256" key="5">
    <source>
        <dbReference type="ARBA" id="ARBA00023242"/>
    </source>
</evidence>
<sequence>MAAVQGGKCSDFSAVDDGRSSGTSSEVSGGKGFMLFGVRVMMEGSFRKSASMNNLAQYDQQPQDSNNDVASGYASDDVVHPSGRSRERKRGVPWSEEEHRLFLLGLQKVGKGDWRGISRNYVKTRTPTQVASHAQKYFLRRNNHNRRRRRSSLFDITTDAVVGSAIEDQMHQENSPQPPITQQQNLSKNLEKFPMSTFPVAITPLVVPITSETHIENRTLGQVNQLNNSPRPIRPIPILPVPPSSKMANLNLNKTTSLQPPSLSLNLSISSQSPPPLPPSNQEPLPPPPPPPQSNQQSPPARHTSTFQAMPASFNESGGDSIISVA</sequence>
<dbReference type="InterPro" id="IPR052245">
    <property type="entry name" value="Plant_Stress_Dev_TF"/>
</dbReference>
<evidence type="ECO:0000256" key="4">
    <source>
        <dbReference type="ARBA" id="ARBA00023163"/>
    </source>
</evidence>
<feature type="compositionally biased region" description="Polar residues" evidence="6">
    <location>
        <begin position="303"/>
        <end position="318"/>
    </location>
</feature>
<feature type="compositionally biased region" description="Polar residues" evidence="6">
    <location>
        <begin position="59"/>
        <end position="69"/>
    </location>
</feature>
<evidence type="ECO:0000313" key="11">
    <source>
        <dbReference type="Proteomes" id="UP001289374"/>
    </source>
</evidence>
<dbReference type="CDD" id="cd00167">
    <property type="entry name" value="SANT"/>
    <property type="match status" value="1"/>
</dbReference>
<dbReference type="AlphaFoldDB" id="A0AAE1X154"/>
<protein>
    <submittedName>
        <fullName evidence="10">Transcription factor R1</fullName>
    </submittedName>
</protein>
<proteinExistence type="predicted"/>
<dbReference type="Gene3D" id="1.10.10.60">
    <property type="entry name" value="Homeodomain-like"/>
    <property type="match status" value="1"/>
</dbReference>
<feature type="domain" description="Myb-like" evidence="7">
    <location>
        <begin position="86"/>
        <end position="138"/>
    </location>
</feature>
<gene>
    <name evidence="10" type="ORF">Sango_1028900</name>
</gene>